<dbReference type="VEuPathDB" id="VectorBase:ASIC010702"/>
<evidence type="ECO:0000313" key="3">
    <source>
        <dbReference type="Proteomes" id="UP000030765"/>
    </source>
</evidence>
<protein>
    <submittedName>
        <fullName evidence="1 2">WUSCHEL-related homeobox 8-like protein</fullName>
    </submittedName>
</protein>
<accession>A0A084VYI4</accession>
<dbReference type="EnsemblMetazoa" id="ASIC010702-RA">
    <property type="protein sequence ID" value="ASIC010702-PA"/>
    <property type="gene ID" value="ASIC010702"/>
</dbReference>
<keyword evidence="1" id="KW-0238">DNA-binding</keyword>
<dbReference type="GO" id="GO:0003677">
    <property type="term" value="F:DNA binding"/>
    <property type="evidence" value="ECO:0007669"/>
    <property type="project" value="UniProtKB-KW"/>
</dbReference>
<dbReference type="EMBL" id="ATLV01018368">
    <property type="status" value="NOT_ANNOTATED_CDS"/>
    <property type="molecule type" value="Genomic_DNA"/>
</dbReference>
<dbReference type="AlphaFoldDB" id="A0A084VYI4"/>
<keyword evidence="1" id="KW-0371">Homeobox</keyword>
<dbReference type="Proteomes" id="UP000030765">
    <property type="component" value="Unassembled WGS sequence"/>
</dbReference>
<name>A0A084VYI4_ANOSI</name>
<evidence type="ECO:0000313" key="2">
    <source>
        <dbReference type="EnsemblMetazoa" id="ASIC010702-PA"/>
    </source>
</evidence>
<reference evidence="2" key="2">
    <citation type="submission" date="2020-05" db="UniProtKB">
        <authorList>
            <consortium name="EnsemblMetazoa"/>
        </authorList>
    </citation>
    <scope>IDENTIFICATION</scope>
</reference>
<evidence type="ECO:0000313" key="1">
    <source>
        <dbReference type="EMBL" id="KFB43028.1"/>
    </source>
</evidence>
<gene>
    <name evidence="1" type="ORF">ZHAS_00010702</name>
</gene>
<proteinExistence type="predicted"/>
<sequence>MEPEEGVGVCVSVSGGRVGGDYLRDLRKDMPAKHTDQWMAVVAMVCGLLTDCFKCASTQRRRPGPKLGNCVRGCGPETREETELKSDILIGRPTHFHQLRFLPVHRETFVQFRAHGMGGEKKNLWVQEGRNR</sequence>
<organism evidence="1">
    <name type="scientific">Anopheles sinensis</name>
    <name type="common">Mosquito</name>
    <dbReference type="NCBI Taxonomy" id="74873"/>
    <lineage>
        <taxon>Eukaryota</taxon>
        <taxon>Metazoa</taxon>
        <taxon>Ecdysozoa</taxon>
        <taxon>Arthropoda</taxon>
        <taxon>Hexapoda</taxon>
        <taxon>Insecta</taxon>
        <taxon>Pterygota</taxon>
        <taxon>Neoptera</taxon>
        <taxon>Endopterygota</taxon>
        <taxon>Diptera</taxon>
        <taxon>Nematocera</taxon>
        <taxon>Culicoidea</taxon>
        <taxon>Culicidae</taxon>
        <taxon>Anophelinae</taxon>
        <taxon>Anopheles</taxon>
    </lineage>
</organism>
<keyword evidence="3" id="KW-1185">Reference proteome</keyword>
<reference evidence="1 3" key="1">
    <citation type="journal article" date="2014" name="BMC Genomics">
        <title>Genome sequence of Anopheles sinensis provides insight into genetics basis of mosquito competence for malaria parasites.</title>
        <authorList>
            <person name="Zhou D."/>
            <person name="Zhang D."/>
            <person name="Ding G."/>
            <person name="Shi L."/>
            <person name="Hou Q."/>
            <person name="Ye Y."/>
            <person name="Xu Y."/>
            <person name="Zhou H."/>
            <person name="Xiong C."/>
            <person name="Li S."/>
            <person name="Yu J."/>
            <person name="Hong S."/>
            <person name="Yu X."/>
            <person name="Zou P."/>
            <person name="Chen C."/>
            <person name="Chang X."/>
            <person name="Wang W."/>
            <person name="Lv Y."/>
            <person name="Sun Y."/>
            <person name="Ma L."/>
            <person name="Shen B."/>
            <person name="Zhu C."/>
        </authorList>
    </citation>
    <scope>NUCLEOTIDE SEQUENCE [LARGE SCALE GENOMIC DNA]</scope>
</reference>
<dbReference type="EMBL" id="KE525231">
    <property type="protein sequence ID" value="KFB43028.1"/>
    <property type="molecule type" value="Genomic_DNA"/>
</dbReference>